<dbReference type="InterPro" id="IPR000863">
    <property type="entry name" value="Sulfotransferase_dom"/>
</dbReference>
<comment type="caution">
    <text evidence="4">The sequence shown here is derived from an EMBL/GenBank/DDBJ whole genome shotgun (WGS) entry which is preliminary data.</text>
</comment>
<proteinExistence type="inferred from homology"/>
<dbReference type="PANTHER" id="PTHR11783">
    <property type="entry name" value="SULFOTRANSFERASE SULT"/>
    <property type="match status" value="1"/>
</dbReference>
<sequence>MVPNFAFKQNLHVQVDLRGDMDLLSNVRIIADFLNKPLPDDLTNLIAEQCTFKGMMKNVQSYLLRGKEDGPKLLQKGVVGNWKEHFTPELNERFEKEVMAKLKGSGLELDFEL</sequence>
<dbReference type="Gene3D" id="3.40.50.300">
    <property type="entry name" value="P-loop containing nucleotide triphosphate hydrolases"/>
    <property type="match status" value="1"/>
</dbReference>
<dbReference type="OrthoDB" id="205623at2759"/>
<keyword evidence="2" id="KW-0808">Transferase</keyword>
<dbReference type="GO" id="GO:0008146">
    <property type="term" value="F:sulfotransferase activity"/>
    <property type="evidence" value="ECO:0007669"/>
    <property type="project" value="InterPro"/>
</dbReference>
<dbReference type="InterPro" id="IPR027417">
    <property type="entry name" value="P-loop_NTPase"/>
</dbReference>
<reference evidence="4 5" key="1">
    <citation type="journal article" date="2018" name="Sci. Rep.">
        <title>Comparative analysis of the Pocillopora damicornis genome highlights role of immune system in coral evolution.</title>
        <authorList>
            <person name="Cunning R."/>
            <person name="Bay R.A."/>
            <person name="Gillette P."/>
            <person name="Baker A.C."/>
            <person name="Traylor-Knowles N."/>
        </authorList>
    </citation>
    <scope>NUCLEOTIDE SEQUENCE [LARGE SCALE GENOMIC DNA]</scope>
    <source>
        <strain evidence="4">RSMAS</strain>
        <tissue evidence="4">Whole animal</tissue>
    </source>
</reference>
<accession>A0A3M6U9W6</accession>
<keyword evidence="5" id="KW-1185">Reference proteome</keyword>
<dbReference type="Pfam" id="PF00685">
    <property type="entry name" value="Sulfotransfer_1"/>
    <property type="match status" value="1"/>
</dbReference>
<dbReference type="AlphaFoldDB" id="A0A3M6U9W6"/>
<dbReference type="EMBL" id="RCHS01001989">
    <property type="protein sequence ID" value="RMX50268.1"/>
    <property type="molecule type" value="Genomic_DNA"/>
</dbReference>
<organism evidence="4 5">
    <name type="scientific">Pocillopora damicornis</name>
    <name type="common">Cauliflower coral</name>
    <name type="synonym">Millepora damicornis</name>
    <dbReference type="NCBI Taxonomy" id="46731"/>
    <lineage>
        <taxon>Eukaryota</taxon>
        <taxon>Metazoa</taxon>
        <taxon>Cnidaria</taxon>
        <taxon>Anthozoa</taxon>
        <taxon>Hexacorallia</taxon>
        <taxon>Scleractinia</taxon>
        <taxon>Astrocoeniina</taxon>
        <taxon>Pocilloporidae</taxon>
        <taxon>Pocillopora</taxon>
    </lineage>
</organism>
<protein>
    <recommendedName>
        <fullName evidence="3">Sulfotransferase domain-containing protein</fullName>
    </recommendedName>
</protein>
<evidence type="ECO:0000256" key="1">
    <source>
        <dbReference type="ARBA" id="ARBA00005771"/>
    </source>
</evidence>
<evidence type="ECO:0000256" key="2">
    <source>
        <dbReference type="ARBA" id="ARBA00022679"/>
    </source>
</evidence>
<dbReference type="Proteomes" id="UP000275408">
    <property type="component" value="Unassembled WGS sequence"/>
</dbReference>
<dbReference type="SUPFAM" id="SSF52540">
    <property type="entry name" value="P-loop containing nucleoside triphosphate hydrolases"/>
    <property type="match status" value="1"/>
</dbReference>
<evidence type="ECO:0000259" key="3">
    <source>
        <dbReference type="Pfam" id="PF00685"/>
    </source>
</evidence>
<evidence type="ECO:0000313" key="4">
    <source>
        <dbReference type="EMBL" id="RMX50268.1"/>
    </source>
</evidence>
<gene>
    <name evidence="4" type="ORF">pdam_00018202</name>
</gene>
<name>A0A3M6U9W6_POCDA</name>
<comment type="similarity">
    <text evidence="1">Belongs to the sulfotransferase 1 family.</text>
</comment>
<evidence type="ECO:0000313" key="5">
    <source>
        <dbReference type="Proteomes" id="UP000275408"/>
    </source>
</evidence>
<feature type="domain" description="Sulfotransferase" evidence="3">
    <location>
        <begin position="22"/>
        <end position="106"/>
    </location>
</feature>